<sequence length="472" mass="51702">MSPDASSTKAAQGLVVPAKWPALGASDEAVWGECQGSGSKPYQTQVHFVAGVPSFKCSCPSRKFPCKHGLALLLFLARDSSAFTAVEPGWVTEWLSSRRDRAEKKEIKAAVAASAAPPDPALVLKRQAQRLQRMCAGARELALWLDDLMRQGLATLSSEQEQNWHAMAARMVDAQAARLGQLLTNAMTLVGQGRDWPARLLQRLGSLQLLLDALQRYEQLPASMQAHVRQALGWSYDRDEVLVAGERVTDQWRVLANVVTELENRLTEHRVWLQGTHTQRRALLLDYAHATRPVEMGWAVGQLVGAELAFYPGDQALRALAVGAAIPAGTDNATEGAAEVAIAQAFAATCCRDEGQEWMAMAKQCLANPWLMQSPVCFRDVHLMHHEPQKTEAGLGSDAVPEWTLHLSADPGSQVRPSVDLRIVDAHAWQMMALSGGEAFNVFGEWNGERLTPLLAWNAAEYWAATHAPQEQ</sequence>
<dbReference type="AlphaFoldDB" id="A0AAE4G4F6"/>
<gene>
    <name evidence="3" type="ORF">RJN63_02245</name>
</gene>
<protein>
    <submittedName>
        <fullName evidence="3">SWIM zinc finger family protein</fullName>
    </submittedName>
</protein>
<name>A0AAE4G4F6_9BURK</name>
<dbReference type="PROSITE" id="PS50966">
    <property type="entry name" value="ZF_SWIM"/>
    <property type="match status" value="1"/>
</dbReference>
<feature type="domain" description="SWIM-type" evidence="2">
    <location>
        <begin position="42"/>
        <end position="77"/>
    </location>
</feature>
<evidence type="ECO:0000256" key="1">
    <source>
        <dbReference type="PROSITE-ProRule" id="PRU00325"/>
    </source>
</evidence>
<keyword evidence="1" id="KW-0863">Zinc-finger</keyword>
<evidence type="ECO:0000313" key="3">
    <source>
        <dbReference type="EMBL" id="MDT0335635.1"/>
    </source>
</evidence>
<keyword evidence="1" id="KW-0862">Zinc</keyword>
<dbReference type="Pfam" id="PF04434">
    <property type="entry name" value="SWIM"/>
    <property type="match status" value="1"/>
</dbReference>
<evidence type="ECO:0000259" key="2">
    <source>
        <dbReference type="PROSITE" id="PS50966"/>
    </source>
</evidence>
<dbReference type="InterPro" id="IPR007527">
    <property type="entry name" value="Znf_SWIM"/>
</dbReference>
<keyword evidence="1" id="KW-0479">Metal-binding</keyword>
<proteinExistence type="predicted"/>
<organism evidence="3">
    <name type="scientific">Herbaspirillum huttiense subsp. nephrolepidis</name>
    <dbReference type="NCBI Taxonomy" id="3075126"/>
    <lineage>
        <taxon>Bacteria</taxon>
        <taxon>Pseudomonadati</taxon>
        <taxon>Pseudomonadota</taxon>
        <taxon>Betaproteobacteria</taxon>
        <taxon>Burkholderiales</taxon>
        <taxon>Oxalobacteraceae</taxon>
        <taxon>Herbaspirillum</taxon>
    </lineage>
</organism>
<comment type="caution">
    <text evidence="3">The sequence shown here is derived from an EMBL/GenBank/DDBJ whole genome shotgun (WGS) entry which is preliminary data.</text>
</comment>
<dbReference type="GO" id="GO:0008270">
    <property type="term" value="F:zinc ion binding"/>
    <property type="evidence" value="ECO:0007669"/>
    <property type="project" value="UniProtKB-KW"/>
</dbReference>
<reference evidence="3" key="1">
    <citation type="submission" date="2023-02" db="EMBL/GenBank/DDBJ databases">
        <title>Description of Herbaspirillum huttiense subsp. nephrolepsisexaltata and Herbaspirillum huttiense subsp. lycopersicon.</title>
        <authorList>
            <person name="Poudel M."/>
            <person name="Sharma A."/>
            <person name="Goss E."/>
            <person name="Tapia J.H."/>
            <person name="Harmon C.M."/>
            <person name="Jones J.B."/>
        </authorList>
    </citation>
    <scope>NUCLEOTIDE SEQUENCE</scope>
    <source>
        <strain evidence="3">NC40101</strain>
    </source>
</reference>
<accession>A0AAE4G4F6</accession>
<dbReference type="EMBL" id="JAVRAA010000001">
    <property type="protein sequence ID" value="MDT0335635.1"/>
    <property type="molecule type" value="Genomic_DNA"/>
</dbReference>
<dbReference type="RefSeq" id="WP_310837023.1">
    <property type="nucleotide sequence ID" value="NZ_JAVLSM010000005.1"/>
</dbReference>